<dbReference type="PANTHER" id="PTHR46628:SF1">
    <property type="entry name" value="PIRNA BIOGENESIS PROTEIN EXD1"/>
    <property type="match status" value="1"/>
</dbReference>
<accession>A0A7R9G3H5</accession>
<dbReference type="InterPro" id="IPR002562">
    <property type="entry name" value="3'-5'_exonuclease_dom"/>
</dbReference>
<evidence type="ECO:0000259" key="1">
    <source>
        <dbReference type="SMART" id="SM00474"/>
    </source>
</evidence>
<dbReference type="PANTHER" id="PTHR46628">
    <property type="entry name" value="PIRNA BIOGENESIS PROTEIN EXD1"/>
    <property type="match status" value="1"/>
</dbReference>
<dbReference type="Pfam" id="PF01612">
    <property type="entry name" value="DNA_pol_A_exo1"/>
    <property type="match status" value="1"/>
</dbReference>
<feature type="domain" description="3'-5' exonuclease" evidence="1">
    <location>
        <begin position="140"/>
        <end position="327"/>
    </location>
</feature>
<dbReference type="SMART" id="SM00474">
    <property type="entry name" value="35EXOc"/>
    <property type="match status" value="1"/>
</dbReference>
<dbReference type="EMBL" id="OC004219">
    <property type="protein sequence ID" value="CAD7264239.1"/>
    <property type="molecule type" value="Genomic_DNA"/>
</dbReference>
<organism evidence="2">
    <name type="scientific">Timema shepardi</name>
    <name type="common">Walking stick</name>
    <dbReference type="NCBI Taxonomy" id="629360"/>
    <lineage>
        <taxon>Eukaryota</taxon>
        <taxon>Metazoa</taxon>
        <taxon>Ecdysozoa</taxon>
        <taxon>Arthropoda</taxon>
        <taxon>Hexapoda</taxon>
        <taxon>Insecta</taxon>
        <taxon>Pterygota</taxon>
        <taxon>Neoptera</taxon>
        <taxon>Polyneoptera</taxon>
        <taxon>Phasmatodea</taxon>
        <taxon>Timematodea</taxon>
        <taxon>Timematoidea</taxon>
        <taxon>Timematidae</taxon>
        <taxon>Timema</taxon>
    </lineage>
</organism>
<dbReference type="InterPro" id="IPR036397">
    <property type="entry name" value="RNaseH_sf"/>
</dbReference>
<dbReference type="InterPro" id="IPR012337">
    <property type="entry name" value="RNaseH-like_sf"/>
</dbReference>
<dbReference type="GO" id="GO:0003676">
    <property type="term" value="F:nucleic acid binding"/>
    <property type="evidence" value="ECO:0007669"/>
    <property type="project" value="InterPro"/>
</dbReference>
<reference evidence="2" key="1">
    <citation type="submission" date="2020-11" db="EMBL/GenBank/DDBJ databases">
        <authorList>
            <person name="Tran Van P."/>
        </authorList>
    </citation>
    <scope>NUCLEOTIDE SEQUENCE</scope>
</reference>
<gene>
    <name evidence="2" type="ORF">TSIB3V08_LOCUS8298</name>
</gene>
<evidence type="ECO:0000313" key="2">
    <source>
        <dbReference type="EMBL" id="CAD7264239.1"/>
    </source>
</evidence>
<dbReference type="InterPro" id="IPR052144">
    <property type="entry name" value="piRNA_biogenesis_EXD1"/>
</dbReference>
<dbReference type="GO" id="GO:1990923">
    <property type="term" value="C:PET complex"/>
    <property type="evidence" value="ECO:0007669"/>
    <property type="project" value="TreeGrafter"/>
</dbReference>
<sequence>MDTHFSKGQRLLVKTDMGIVEGDFFAMNSQHTKISLKNVATYPEGKKMSGLVNFFKNEVIDVLLLEAALDTKKKVLIPEDTFLMKNILSQPSQQKIHTEPLNNHTSHKNIHNSQNPVNRHPSVLPTEISAYLKIAHSYSYFDDVDKSFSTTVETLMREPFIALDYDGAENGRKSDIRLLIIASSKKIFLFDILTLGSAAFDSGLRKILETPNVKKIVHDCKNIGDSLQHKYDVTLNNVFDTQAVAFLVEKEMTGQEAKFTKSLAQTLKDVLHMPKDLIFERLVRLCFVEEDNARWHKRPLDTDLECQIIKNVPYLFLLHEKLLSVYMEKLNNAISINLEVREANETERKEIEGQAVVQNKPCVTYAHSLVRNNLDARLRGGACSLASSLLCPRKCSEEQPSIVYNLLEPL</sequence>
<dbReference type="GO" id="GO:0008408">
    <property type="term" value="F:3'-5' exonuclease activity"/>
    <property type="evidence" value="ECO:0007669"/>
    <property type="project" value="InterPro"/>
</dbReference>
<dbReference type="SUPFAM" id="SSF53098">
    <property type="entry name" value="Ribonuclease H-like"/>
    <property type="match status" value="1"/>
</dbReference>
<dbReference type="GO" id="GO:0034587">
    <property type="term" value="P:piRNA processing"/>
    <property type="evidence" value="ECO:0007669"/>
    <property type="project" value="TreeGrafter"/>
</dbReference>
<protein>
    <recommendedName>
        <fullName evidence="1">3'-5' exonuclease domain-containing protein</fullName>
    </recommendedName>
</protein>
<name>A0A7R9G3H5_TIMSH</name>
<dbReference type="AlphaFoldDB" id="A0A7R9G3H5"/>
<dbReference type="Gene3D" id="3.30.420.10">
    <property type="entry name" value="Ribonuclease H-like superfamily/Ribonuclease H"/>
    <property type="match status" value="1"/>
</dbReference>
<proteinExistence type="predicted"/>